<reference evidence="8" key="1">
    <citation type="submission" date="2021-09" db="EMBL/GenBank/DDBJ databases">
        <authorList>
            <consortium name="AG Swart"/>
            <person name="Singh M."/>
            <person name="Singh A."/>
            <person name="Seah K."/>
            <person name="Emmerich C."/>
        </authorList>
    </citation>
    <scope>NUCLEOTIDE SEQUENCE</scope>
    <source>
        <strain evidence="8">ATCC30299</strain>
    </source>
</reference>
<evidence type="ECO:0000256" key="2">
    <source>
        <dbReference type="ARBA" id="ARBA00022741"/>
    </source>
</evidence>
<gene>
    <name evidence="8" type="ORF">BSTOLATCC_MIC33234</name>
</gene>
<dbReference type="PRINTS" id="PR00109">
    <property type="entry name" value="TYRKINASE"/>
</dbReference>
<evidence type="ECO:0000256" key="5">
    <source>
        <dbReference type="PROSITE-ProRule" id="PRU10141"/>
    </source>
</evidence>
<dbReference type="PIRSF" id="PIRSF000654">
    <property type="entry name" value="Integrin-linked_kinase"/>
    <property type="match status" value="1"/>
</dbReference>
<dbReference type="PROSITE" id="PS00107">
    <property type="entry name" value="PROTEIN_KINASE_ATP"/>
    <property type="match status" value="1"/>
</dbReference>
<evidence type="ECO:0000256" key="3">
    <source>
        <dbReference type="ARBA" id="ARBA00022777"/>
    </source>
</evidence>
<organism evidence="8 9">
    <name type="scientific">Blepharisma stoltei</name>
    <dbReference type="NCBI Taxonomy" id="1481888"/>
    <lineage>
        <taxon>Eukaryota</taxon>
        <taxon>Sar</taxon>
        <taxon>Alveolata</taxon>
        <taxon>Ciliophora</taxon>
        <taxon>Postciliodesmatophora</taxon>
        <taxon>Heterotrichea</taxon>
        <taxon>Heterotrichida</taxon>
        <taxon>Blepharismidae</taxon>
        <taxon>Blepharisma</taxon>
    </lineage>
</organism>
<dbReference type="CDD" id="cd06606">
    <property type="entry name" value="STKc_MAPKKK"/>
    <property type="match status" value="1"/>
</dbReference>
<name>A0AAU9J532_9CILI</name>
<protein>
    <recommendedName>
        <fullName evidence="7">Protein kinase domain-containing protein</fullName>
    </recommendedName>
</protein>
<evidence type="ECO:0000313" key="8">
    <source>
        <dbReference type="EMBL" id="CAG9323334.1"/>
    </source>
</evidence>
<dbReference type="EMBL" id="CAJZBQ010000033">
    <property type="protein sequence ID" value="CAG9323334.1"/>
    <property type="molecule type" value="Genomic_DNA"/>
</dbReference>
<dbReference type="Pfam" id="PF00069">
    <property type="entry name" value="Pkinase"/>
    <property type="match status" value="1"/>
</dbReference>
<accession>A0AAU9J532</accession>
<evidence type="ECO:0000256" key="1">
    <source>
        <dbReference type="ARBA" id="ARBA00022679"/>
    </source>
</evidence>
<sequence length="329" mass="36849">MTSKLPQISTRKMSSASTSADSAEDSKKELTQLTRFNSLTENGRQSSFEEEKSSIDVFIDRSIGRGAYGQVFRALNKQNGKFLAVKVIKLSLTGPDWREKLEVLEKEIDLLRRFEHPNIVKYLGSDRNLPENCEEGEIKIYMEYMPGGSLSSILKEYGPFSESVIAKFTKQILLGLHYLHSHGVVHRDLKGGNILAASDGTVKLADFGASKHIQGLPLVSDNSELCRSIRGSLYWMAPEILRNEGYGRKVDIWSLGCVMIEMANGSHPWNNVTSYHSLCLAIAQQQTPEIPGHCSDPFKDFVSSCLRYDKKLRPNTGALLKHEFLANFT</sequence>
<dbReference type="PANTHER" id="PTHR48016">
    <property type="entry name" value="MAP KINASE KINASE KINASE SSK2-RELATED-RELATED"/>
    <property type="match status" value="1"/>
</dbReference>
<proteinExistence type="predicted"/>
<evidence type="ECO:0000256" key="6">
    <source>
        <dbReference type="SAM" id="MobiDB-lite"/>
    </source>
</evidence>
<keyword evidence="9" id="KW-1185">Reference proteome</keyword>
<comment type="caution">
    <text evidence="8">The sequence shown here is derived from an EMBL/GenBank/DDBJ whole genome shotgun (WGS) entry which is preliminary data.</text>
</comment>
<evidence type="ECO:0000256" key="4">
    <source>
        <dbReference type="ARBA" id="ARBA00022840"/>
    </source>
</evidence>
<feature type="compositionally biased region" description="Polar residues" evidence="6">
    <location>
        <begin position="1"/>
        <end position="13"/>
    </location>
</feature>
<dbReference type="GO" id="GO:0004672">
    <property type="term" value="F:protein kinase activity"/>
    <property type="evidence" value="ECO:0007669"/>
    <property type="project" value="InterPro"/>
</dbReference>
<dbReference type="SUPFAM" id="SSF56112">
    <property type="entry name" value="Protein kinase-like (PK-like)"/>
    <property type="match status" value="1"/>
</dbReference>
<dbReference type="Gene3D" id="1.10.510.10">
    <property type="entry name" value="Transferase(Phosphotransferase) domain 1"/>
    <property type="match status" value="1"/>
</dbReference>
<evidence type="ECO:0000259" key="7">
    <source>
        <dbReference type="PROSITE" id="PS50011"/>
    </source>
</evidence>
<dbReference type="GO" id="GO:0005524">
    <property type="term" value="F:ATP binding"/>
    <property type="evidence" value="ECO:0007669"/>
    <property type="project" value="UniProtKB-UniRule"/>
</dbReference>
<dbReference type="Proteomes" id="UP001162131">
    <property type="component" value="Unassembled WGS sequence"/>
</dbReference>
<dbReference type="InterPro" id="IPR000719">
    <property type="entry name" value="Prot_kinase_dom"/>
</dbReference>
<dbReference type="AlphaFoldDB" id="A0AAU9J532"/>
<dbReference type="InterPro" id="IPR050538">
    <property type="entry name" value="MAP_kinase_kinase_kinase"/>
</dbReference>
<dbReference type="InterPro" id="IPR001245">
    <property type="entry name" value="Ser-Thr/Tyr_kinase_cat_dom"/>
</dbReference>
<dbReference type="SMART" id="SM00220">
    <property type="entry name" value="S_TKc"/>
    <property type="match status" value="1"/>
</dbReference>
<keyword evidence="3" id="KW-0418">Kinase</keyword>
<keyword evidence="1" id="KW-0808">Transferase</keyword>
<keyword evidence="4 5" id="KW-0067">ATP-binding</keyword>
<dbReference type="PROSITE" id="PS50011">
    <property type="entry name" value="PROTEIN_KINASE_DOM"/>
    <property type="match status" value="1"/>
</dbReference>
<dbReference type="InterPro" id="IPR011009">
    <property type="entry name" value="Kinase-like_dom_sf"/>
</dbReference>
<dbReference type="InterPro" id="IPR017441">
    <property type="entry name" value="Protein_kinase_ATP_BS"/>
</dbReference>
<feature type="domain" description="Protein kinase" evidence="7">
    <location>
        <begin position="57"/>
        <end position="325"/>
    </location>
</feature>
<feature type="region of interest" description="Disordered" evidence="6">
    <location>
        <begin position="1"/>
        <end position="36"/>
    </location>
</feature>
<feature type="binding site" evidence="5">
    <location>
        <position position="86"/>
    </location>
    <ligand>
        <name>ATP</name>
        <dbReference type="ChEBI" id="CHEBI:30616"/>
    </ligand>
</feature>
<dbReference type="PANTHER" id="PTHR48016:SF56">
    <property type="entry name" value="MAPKK KINASE"/>
    <property type="match status" value="1"/>
</dbReference>
<evidence type="ECO:0000313" key="9">
    <source>
        <dbReference type="Proteomes" id="UP001162131"/>
    </source>
</evidence>
<keyword evidence="2 5" id="KW-0547">Nucleotide-binding</keyword>